<dbReference type="AlphaFoldDB" id="A0ABD5W4T9"/>
<reference evidence="2 3" key="1">
    <citation type="journal article" date="2019" name="Int. J. Syst. Evol. Microbiol.">
        <title>The Global Catalogue of Microorganisms (GCM) 10K type strain sequencing project: providing services to taxonomists for standard genome sequencing and annotation.</title>
        <authorList>
            <consortium name="The Broad Institute Genomics Platform"/>
            <consortium name="The Broad Institute Genome Sequencing Center for Infectious Disease"/>
            <person name="Wu L."/>
            <person name="Ma J."/>
        </authorList>
    </citation>
    <scope>NUCLEOTIDE SEQUENCE [LARGE SCALE GENOMIC DNA]</scope>
    <source>
        <strain evidence="2 3">JCM 30072</strain>
    </source>
</reference>
<organism evidence="2 3">
    <name type="scientific">Halovenus salina</name>
    <dbReference type="NCBI Taxonomy" id="1510225"/>
    <lineage>
        <taxon>Archaea</taxon>
        <taxon>Methanobacteriati</taxon>
        <taxon>Methanobacteriota</taxon>
        <taxon>Stenosarchaea group</taxon>
        <taxon>Halobacteria</taxon>
        <taxon>Halobacteriales</taxon>
        <taxon>Haloarculaceae</taxon>
        <taxon>Halovenus</taxon>
    </lineage>
</organism>
<feature type="compositionally biased region" description="Polar residues" evidence="1">
    <location>
        <begin position="112"/>
        <end position="133"/>
    </location>
</feature>
<proteinExistence type="predicted"/>
<dbReference type="Proteomes" id="UP001596445">
    <property type="component" value="Unassembled WGS sequence"/>
</dbReference>
<dbReference type="EMBL" id="JBHSZI010000001">
    <property type="protein sequence ID" value="MFC7058253.1"/>
    <property type="molecule type" value="Genomic_DNA"/>
</dbReference>
<evidence type="ECO:0000313" key="3">
    <source>
        <dbReference type="Proteomes" id="UP001596445"/>
    </source>
</evidence>
<evidence type="ECO:0000256" key="1">
    <source>
        <dbReference type="SAM" id="MobiDB-lite"/>
    </source>
</evidence>
<comment type="caution">
    <text evidence="2">The sequence shown here is derived from an EMBL/GenBank/DDBJ whole genome shotgun (WGS) entry which is preliminary data.</text>
</comment>
<gene>
    <name evidence="2" type="ORF">ACFQQG_08770</name>
</gene>
<feature type="compositionally biased region" description="Polar residues" evidence="1">
    <location>
        <begin position="153"/>
        <end position="176"/>
    </location>
</feature>
<sequence length="176" mass="19379">MYARPVLPSDGRRCHRLPRSAPGVESADLRGETGAVQVYTARLVDGPENVRLITTVSDAAPQDQTAVRDRLDTWEALDTHHGISTVYEQETSHGRGSRPPRQELPSLRPPRCQSNRRGQSSATWPKPSGTQPPATLRVLSRQPTCALPKTARHSTGQQEPPTATRLFSSAGWRTTR</sequence>
<feature type="region of interest" description="Disordered" evidence="1">
    <location>
        <begin position="80"/>
        <end position="176"/>
    </location>
</feature>
<keyword evidence="3" id="KW-1185">Reference proteome</keyword>
<name>A0ABD5W4T9_9EURY</name>
<evidence type="ECO:0008006" key="4">
    <source>
        <dbReference type="Google" id="ProtNLM"/>
    </source>
</evidence>
<dbReference type="RefSeq" id="WP_382185124.1">
    <property type="nucleotide sequence ID" value="NZ_JBHSZI010000001.1"/>
</dbReference>
<evidence type="ECO:0000313" key="2">
    <source>
        <dbReference type="EMBL" id="MFC7058253.1"/>
    </source>
</evidence>
<accession>A0ABD5W4T9</accession>
<protein>
    <recommendedName>
        <fullName evidence="4">Transposase DDE domain-containing protein</fullName>
    </recommendedName>
</protein>